<sequence>MAGGFITTCMTLLKDYLDIATGLSGFSLNVYLIIFVLFLLTGARRNLLRSKHGQ</sequence>
<feature type="transmembrane region" description="Helical" evidence="1">
    <location>
        <begin position="20"/>
        <end position="41"/>
    </location>
</feature>
<evidence type="ECO:0000256" key="1">
    <source>
        <dbReference type="SAM" id="Phobius"/>
    </source>
</evidence>
<dbReference type="EMBL" id="KX827418">
    <property type="protein sequence ID" value="ASJ82264.1"/>
    <property type="molecule type" value="Genomic_DNA"/>
</dbReference>
<organism evidence="2">
    <name type="scientific">Klebsiella pneumoniae</name>
    <dbReference type="NCBI Taxonomy" id="573"/>
    <lineage>
        <taxon>Bacteria</taxon>
        <taxon>Pseudomonadati</taxon>
        <taxon>Pseudomonadota</taxon>
        <taxon>Gammaproteobacteria</taxon>
        <taxon>Enterobacterales</taxon>
        <taxon>Enterobacteriaceae</taxon>
        <taxon>Klebsiella/Raoultella group</taxon>
        <taxon>Klebsiella</taxon>
        <taxon>Klebsiella pneumoniae complex</taxon>
    </lineage>
</organism>
<reference evidence="2" key="1">
    <citation type="submission" date="2016-09" db="EMBL/GenBank/DDBJ databases">
        <title>Comparative analysis of environment characteristics of blaOKP and blaSHV lactamase.</title>
        <authorList>
            <person name="Long M."/>
            <person name="Yang S."/>
            <person name="Deng W."/>
            <person name="Li B."/>
            <person name="Zou L."/>
        </authorList>
    </citation>
    <scope>NUCLEOTIDE SEQUENCE</scope>
    <source>
        <strain evidence="2">Ws-2g</strain>
    </source>
</reference>
<protein>
    <submittedName>
        <fullName evidence="2">Uncharacterized protein</fullName>
    </submittedName>
</protein>
<keyword evidence="1" id="KW-0812">Transmembrane</keyword>
<accession>A0A220NZ00</accession>
<keyword evidence="1" id="KW-1133">Transmembrane helix</keyword>
<dbReference type="AlphaFoldDB" id="A0A220NZ00"/>
<proteinExistence type="predicted"/>
<evidence type="ECO:0000313" key="2">
    <source>
        <dbReference type="EMBL" id="ASJ82264.1"/>
    </source>
</evidence>
<keyword evidence="1" id="KW-0472">Membrane</keyword>
<name>A0A220NZ00_KLEPN</name>